<evidence type="ECO:0000313" key="2">
    <source>
        <dbReference type="Proteomes" id="UP000037405"/>
    </source>
</evidence>
<reference evidence="2" key="1">
    <citation type="submission" date="2015-07" db="EMBL/GenBank/DDBJ databases">
        <title>Fjat-14235 jcm11544.</title>
        <authorList>
            <person name="Liu B."/>
            <person name="Wang J."/>
            <person name="Zhu Y."/>
            <person name="Liu G."/>
            <person name="Chen Q."/>
            <person name="Chen Z."/>
            <person name="Lan J."/>
            <person name="Che J."/>
            <person name="Ge C."/>
            <person name="Shi H."/>
            <person name="Pan Z."/>
            <person name="Liu X."/>
        </authorList>
    </citation>
    <scope>NUCLEOTIDE SEQUENCE [LARGE SCALE GENOMIC DNA]</scope>
    <source>
        <strain evidence="2">JCM 11544</strain>
    </source>
</reference>
<proteinExistence type="predicted"/>
<comment type="caution">
    <text evidence="1">The sequence shown here is derived from an EMBL/GenBank/DDBJ whole genome shotgun (WGS) entry which is preliminary data.</text>
</comment>
<dbReference type="OrthoDB" id="2897266at2"/>
<sequence length="68" mass="8043">MEALYEQLKLTGREWEYAANQLIKSELDQPAVVEMAKNWMVLADLIITFIRKIIDWLFPQFVRSEGEL</sequence>
<evidence type="ECO:0000313" key="1">
    <source>
        <dbReference type="EMBL" id="KON83673.1"/>
    </source>
</evidence>
<keyword evidence="2" id="KW-1185">Reference proteome</keyword>
<dbReference type="AlphaFoldDB" id="A0A0J5TEF4"/>
<name>A0A0J5TEF4_9BACI</name>
<dbReference type="PATRIC" id="fig|189381.10.peg.469"/>
<protein>
    <submittedName>
        <fullName evidence="1">Uncharacterized protein</fullName>
    </submittedName>
</protein>
<dbReference type="EMBL" id="LGUE01000005">
    <property type="protein sequence ID" value="KON83673.1"/>
    <property type="molecule type" value="Genomic_DNA"/>
</dbReference>
<accession>A0A0J5TEF4</accession>
<organism evidence="1 2">
    <name type="scientific">Rossellomorea marisflavi</name>
    <dbReference type="NCBI Taxonomy" id="189381"/>
    <lineage>
        <taxon>Bacteria</taxon>
        <taxon>Bacillati</taxon>
        <taxon>Bacillota</taxon>
        <taxon>Bacilli</taxon>
        <taxon>Bacillales</taxon>
        <taxon>Bacillaceae</taxon>
        <taxon>Rossellomorea</taxon>
    </lineage>
</organism>
<gene>
    <name evidence="1" type="ORF">AF331_15985</name>
</gene>
<dbReference type="Proteomes" id="UP000037405">
    <property type="component" value="Unassembled WGS sequence"/>
</dbReference>
<dbReference type="RefSeq" id="WP_048006659.1">
    <property type="nucleotide sequence ID" value="NZ_JAUKEE010000003.1"/>
</dbReference>
<dbReference type="STRING" id="189381.GCA_900166615_02054"/>